<dbReference type="InterPro" id="IPR017930">
    <property type="entry name" value="Myb_dom"/>
</dbReference>
<keyword evidence="6" id="KW-0539">Nucleus</keyword>
<dbReference type="GeneID" id="14926485"/>
<evidence type="ECO:0000256" key="6">
    <source>
        <dbReference type="ARBA" id="ARBA00023242"/>
    </source>
</evidence>
<dbReference type="Proteomes" id="UP000011083">
    <property type="component" value="Unassembled WGS sequence"/>
</dbReference>
<keyword evidence="2" id="KW-0677">Repeat</keyword>
<accession>L8HL74</accession>
<evidence type="ECO:0000256" key="5">
    <source>
        <dbReference type="ARBA" id="ARBA00023163"/>
    </source>
</evidence>
<dbReference type="FunFam" id="1.10.10.60:FF:000010">
    <property type="entry name" value="Transcriptional activator Myb isoform A"/>
    <property type="match status" value="1"/>
</dbReference>
<gene>
    <name evidence="10" type="ORF">ACA1_294830</name>
</gene>
<proteinExistence type="predicted"/>
<feature type="domain" description="HTH myb-type" evidence="9">
    <location>
        <begin position="135"/>
        <end position="178"/>
    </location>
</feature>
<feature type="domain" description="Myb-like" evidence="8">
    <location>
        <begin position="131"/>
        <end position="205"/>
    </location>
</feature>
<feature type="compositionally biased region" description="Low complexity" evidence="7">
    <location>
        <begin position="247"/>
        <end position="271"/>
    </location>
</feature>
<dbReference type="VEuPathDB" id="AmoebaDB:ACA1_294830"/>
<keyword evidence="3" id="KW-0805">Transcription regulation</keyword>
<name>L8HL74_ACACF</name>
<evidence type="ECO:0000259" key="8">
    <source>
        <dbReference type="PROSITE" id="PS50090"/>
    </source>
</evidence>
<dbReference type="GO" id="GO:0000978">
    <property type="term" value="F:RNA polymerase II cis-regulatory region sequence-specific DNA binding"/>
    <property type="evidence" value="ECO:0007669"/>
    <property type="project" value="TreeGrafter"/>
</dbReference>
<dbReference type="GO" id="GO:0005634">
    <property type="term" value="C:nucleus"/>
    <property type="evidence" value="ECO:0007669"/>
    <property type="project" value="UniProtKB-SubCell"/>
</dbReference>
<dbReference type="PANTHER" id="PTHR45614:SF51">
    <property type="entry name" value="MYB-LIKE DNA-BINDING PROTEIN BAS1"/>
    <property type="match status" value="1"/>
</dbReference>
<feature type="region of interest" description="Disordered" evidence="7">
    <location>
        <begin position="235"/>
        <end position="306"/>
    </location>
</feature>
<feature type="region of interest" description="Disordered" evidence="7">
    <location>
        <begin position="369"/>
        <end position="390"/>
    </location>
</feature>
<evidence type="ECO:0000313" key="10">
    <source>
        <dbReference type="EMBL" id="ELR25428.1"/>
    </source>
</evidence>
<feature type="domain" description="HTH myb-type" evidence="9">
    <location>
        <begin position="179"/>
        <end position="209"/>
    </location>
</feature>
<sequence>MELAQLDDDDNEPCDPHLLSLCVKLEQRTSRGQLDDFDEDDDLDDCEDDDELDCDDDDLERSAIIPGGEKQSSKSKQTVRRSSRGKWTKEEDELLRRAVELHKGKNWKTIASYFHGRTNVQCLHRWQKVLNPQLVKGPWTKEEDELLRKYVSIYGPKTWALIAKELGGRIGKQCRERLGNRWVEIAKLLPGRTPNAIKNHWNSKLQKYVLVKHTDGSQELHLKDASASGTATAAAATTGKDKDKKGSGSASSSACTSASSSPDIGAVTSVTGGVGSSRPRKRARTASAPLKEPKVDPDAQDRSPSSAYQSLYHHHDHHRHHHPRHPFSHHHFAAAGCLESAPASSPTSAAIITSTSAYPSSPPLPSTAAYPPLPTIHAGAPSHSRKRHSTALMEDVVGSEEDQLLLHSCGPSSDDLATSTTTTRSTCTSAHGSRLPSPLLDRFSEFPDGSDSADHHRHHAPFAHNGRLHPVVKPEPSALDHHQQQHHQAHPVKAEPLFEDEDSLSAELRHFVFAHTSTGHHRTSSDGDEEALAVALDPFDQNSTPFEQLAPIEPLEFDQLNSSRLLDLPSELLPSI</sequence>
<evidence type="ECO:0000256" key="3">
    <source>
        <dbReference type="ARBA" id="ARBA00023015"/>
    </source>
</evidence>
<dbReference type="PANTHER" id="PTHR45614">
    <property type="entry name" value="MYB PROTEIN-RELATED"/>
    <property type="match status" value="1"/>
</dbReference>
<dbReference type="SUPFAM" id="SSF46689">
    <property type="entry name" value="Homeodomain-like"/>
    <property type="match status" value="2"/>
</dbReference>
<dbReference type="Pfam" id="PF13921">
    <property type="entry name" value="Myb_DNA-bind_6"/>
    <property type="match status" value="1"/>
</dbReference>
<dbReference type="OrthoDB" id="2143914at2759"/>
<dbReference type="SMART" id="SM00717">
    <property type="entry name" value="SANT"/>
    <property type="match status" value="2"/>
</dbReference>
<dbReference type="InterPro" id="IPR009057">
    <property type="entry name" value="Homeodomain-like_sf"/>
</dbReference>
<dbReference type="RefSeq" id="XP_004368183.1">
    <property type="nucleotide sequence ID" value="XM_004368126.1"/>
</dbReference>
<feature type="domain" description="Myb-like" evidence="8">
    <location>
        <begin position="79"/>
        <end position="130"/>
    </location>
</feature>
<dbReference type="PROSITE" id="PS50090">
    <property type="entry name" value="MYB_LIKE"/>
    <property type="match status" value="2"/>
</dbReference>
<evidence type="ECO:0000256" key="1">
    <source>
        <dbReference type="ARBA" id="ARBA00004123"/>
    </source>
</evidence>
<reference evidence="10 11" key="1">
    <citation type="journal article" date="2013" name="Genome Biol.">
        <title>Genome of Acanthamoeba castellanii highlights extensive lateral gene transfer and early evolution of tyrosine kinase signaling.</title>
        <authorList>
            <person name="Clarke M."/>
            <person name="Lohan A.J."/>
            <person name="Liu B."/>
            <person name="Lagkouvardos I."/>
            <person name="Roy S."/>
            <person name="Zafar N."/>
            <person name="Bertelli C."/>
            <person name="Schilde C."/>
            <person name="Kianianmomeni A."/>
            <person name="Burglin T.R."/>
            <person name="Frech C."/>
            <person name="Turcotte B."/>
            <person name="Kopec K.O."/>
            <person name="Synnott J.M."/>
            <person name="Choo C."/>
            <person name="Paponov I."/>
            <person name="Finkler A."/>
            <person name="Soon Heng Tan C."/>
            <person name="Hutchins A.P."/>
            <person name="Weinmeier T."/>
            <person name="Rattei T."/>
            <person name="Chu J.S."/>
            <person name="Gimenez G."/>
            <person name="Irimia M."/>
            <person name="Rigden D.J."/>
            <person name="Fitzpatrick D.A."/>
            <person name="Lorenzo-Morales J."/>
            <person name="Bateman A."/>
            <person name="Chiu C.H."/>
            <person name="Tang P."/>
            <person name="Hegemann P."/>
            <person name="Fromm H."/>
            <person name="Raoult D."/>
            <person name="Greub G."/>
            <person name="Miranda-Saavedra D."/>
            <person name="Chen N."/>
            <person name="Nash P."/>
            <person name="Ginger M.L."/>
            <person name="Horn M."/>
            <person name="Schaap P."/>
            <person name="Caler L."/>
            <person name="Loftus B."/>
        </authorList>
    </citation>
    <scope>NUCLEOTIDE SEQUENCE [LARGE SCALE GENOMIC DNA]</scope>
    <source>
        <strain evidence="10 11">Neff</strain>
    </source>
</reference>
<dbReference type="GO" id="GO:0000981">
    <property type="term" value="F:DNA-binding transcription factor activity, RNA polymerase II-specific"/>
    <property type="evidence" value="ECO:0007669"/>
    <property type="project" value="TreeGrafter"/>
</dbReference>
<evidence type="ECO:0000256" key="4">
    <source>
        <dbReference type="ARBA" id="ARBA00023125"/>
    </source>
</evidence>
<dbReference type="InterPro" id="IPR050560">
    <property type="entry name" value="MYB_TF"/>
</dbReference>
<dbReference type="Gene3D" id="1.10.10.60">
    <property type="entry name" value="Homeodomain-like"/>
    <property type="match status" value="3"/>
</dbReference>
<dbReference type="CDD" id="cd00167">
    <property type="entry name" value="SANT"/>
    <property type="match status" value="2"/>
</dbReference>
<keyword evidence="11" id="KW-1185">Reference proteome</keyword>
<dbReference type="InterPro" id="IPR001005">
    <property type="entry name" value="SANT/Myb"/>
</dbReference>
<dbReference type="EMBL" id="KB007805">
    <property type="protein sequence ID" value="ELR25428.1"/>
    <property type="molecule type" value="Genomic_DNA"/>
</dbReference>
<feature type="region of interest" description="Disordered" evidence="7">
    <location>
        <begin position="407"/>
        <end position="491"/>
    </location>
</feature>
<dbReference type="Pfam" id="PF00249">
    <property type="entry name" value="Myb_DNA-binding"/>
    <property type="match status" value="1"/>
</dbReference>
<evidence type="ECO:0000256" key="2">
    <source>
        <dbReference type="ARBA" id="ARBA00022737"/>
    </source>
</evidence>
<evidence type="ECO:0000256" key="7">
    <source>
        <dbReference type="SAM" id="MobiDB-lite"/>
    </source>
</evidence>
<keyword evidence="5" id="KW-0804">Transcription</keyword>
<feature type="compositionally biased region" description="Acidic residues" evidence="7">
    <location>
        <begin position="35"/>
        <end position="59"/>
    </location>
</feature>
<protein>
    <submittedName>
        <fullName evidence="10">Myblike DNA-binding domain containing protein</fullName>
    </submittedName>
</protein>
<dbReference type="AlphaFoldDB" id="L8HL74"/>
<feature type="compositionally biased region" description="Basic and acidic residues" evidence="7">
    <location>
        <begin position="291"/>
        <end position="301"/>
    </location>
</feature>
<organism evidence="10 11">
    <name type="scientific">Acanthamoeba castellanii (strain ATCC 30010 / Neff)</name>
    <dbReference type="NCBI Taxonomy" id="1257118"/>
    <lineage>
        <taxon>Eukaryota</taxon>
        <taxon>Amoebozoa</taxon>
        <taxon>Discosea</taxon>
        <taxon>Longamoebia</taxon>
        <taxon>Centramoebida</taxon>
        <taxon>Acanthamoebidae</taxon>
        <taxon>Acanthamoeba</taxon>
    </lineage>
</organism>
<dbReference type="KEGG" id="acan:ACA1_294830"/>
<comment type="subcellular location">
    <subcellularLocation>
        <location evidence="1">Nucleus</location>
    </subcellularLocation>
</comment>
<feature type="compositionally biased region" description="Low complexity" evidence="7">
    <location>
        <begin position="418"/>
        <end position="429"/>
    </location>
</feature>
<dbReference type="PROSITE" id="PS51294">
    <property type="entry name" value="HTH_MYB"/>
    <property type="match status" value="3"/>
</dbReference>
<feature type="region of interest" description="Disordered" evidence="7">
    <location>
        <begin position="33"/>
        <end position="85"/>
    </location>
</feature>
<evidence type="ECO:0000259" key="9">
    <source>
        <dbReference type="PROSITE" id="PS51294"/>
    </source>
</evidence>
<feature type="domain" description="HTH myb-type" evidence="9">
    <location>
        <begin position="84"/>
        <end position="134"/>
    </location>
</feature>
<evidence type="ECO:0000313" key="11">
    <source>
        <dbReference type="Proteomes" id="UP000011083"/>
    </source>
</evidence>
<keyword evidence="4 10" id="KW-0238">DNA-binding</keyword>
<dbReference type="FunFam" id="1.10.10.60:FF:000016">
    <property type="entry name" value="Transcriptional activator Myb isoform A"/>
    <property type="match status" value="1"/>
</dbReference>
<dbReference type="STRING" id="1257118.L8HL74"/>